<keyword evidence="2" id="KW-0723">Serine/threonine-protein kinase</keyword>
<accession>A0AAV9ATA5</accession>
<dbReference type="EMBL" id="JAUJYN010000007">
    <property type="protein sequence ID" value="KAK1267402.1"/>
    <property type="molecule type" value="Genomic_DNA"/>
</dbReference>
<keyword evidence="6" id="KW-0067">ATP-binding</keyword>
<evidence type="ECO:0000256" key="1">
    <source>
        <dbReference type="ARBA" id="ARBA00012513"/>
    </source>
</evidence>
<dbReference type="AlphaFoldDB" id="A0AAV9ATA5"/>
<evidence type="ECO:0000256" key="5">
    <source>
        <dbReference type="ARBA" id="ARBA00022777"/>
    </source>
</evidence>
<evidence type="ECO:0000256" key="8">
    <source>
        <dbReference type="ARBA" id="ARBA00048679"/>
    </source>
</evidence>
<reference evidence="10" key="1">
    <citation type="journal article" date="2023" name="Nat. Commun.">
        <title>Diploid and tetraploid genomes of Acorus and the evolution of monocots.</title>
        <authorList>
            <person name="Ma L."/>
            <person name="Liu K.W."/>
            <person name="Li Z."/>
            <person name="Hsiao Y.Y."/>
            <person name="Qi Y."/>
            <person name="Fu T."/>
            <person name="Tang G.D."/>
            <person name="Zhang D."/>
            <person name="Sun W.H."/>
            <person name="Liu D.K."/>
            <person name="Li Y."/>
            <person name="Chen G.Z."/>
            <person name="Liu X.D."/>
            <person name="Liao X.Y."/>
            <person name="Jiang Y.T."/>
            <person name="Yu X."/>
            <person name="Hao Y."/>
            <person name="Huang J."/>
            <person name="Zhao X.W."/>
            <person name="Ke S."/>
            <person name="Chen Y.Y."/>
            <person name="Wu W.L."/>
            <person name="Hsu J.L."/>
            <person name="Lin Y.F."/>
            <person name="Huang M.D."/>
            <person name="Li C.Y."/>
            <person name="Huang L."/>
            <person name="Wang Z.W."/>
            <person name="Zhao X."/>
            <person name="Zhong W.Y."/>
            <person name="Peng D.H."/>
            <person name="Ahmad S."/>
            <person name="Lan S."/>
            <person name="Zhang J.S."/>
            <person name="Tsai W.C."/>
            <person name="Van de Peer Y."/>
            <person name="Liu Z.J."/>
        </authorList>
    </citation>
    <scope>NUCLEOTIDE SEQUENCE</scope>
    <source>
        <strain evidence="10">SCP</strain>
    </source>
</reference>
<reference evidence="10" key="2">
    <citation type="submission" date="2023-06" db="EMBL/GenBank/DDBJ databases">
        <authorList>
            <person name="Ma L."/>
            <person name="Liu K.-W."/>
            <person name="Li Z."/>
            <person name="Hsiao Y.-Y."/>
            <person name="Qi Y."/>
            <person name="Fu T."/>
            <person name="Tang G."/>
            <person name="Zhang D."/>
            <person name="Sun W.-H."/>
            <person name="Liu D.-K."/>
            <person name="Li Y."/>
            <person name="Chen G.-Z."/>
            <person name="Liu X.-D."/>
            <person name="Liao X.-Y."/>
            <person name="Jiang Y.-T."/>
            <person name="Yu X."/>
            <person name="Hao Y."/>
            <person name="Huang J."/>
            <person name="Zhao X.-W."/>
            <person name="Ke S."/>
            <person name="Chen Y.-Y."/>
            <person name="Wu W.-L."/>
            <person name="Hsu J.-L."/>
            <person name="Lin Y.-F."/>
            <person name="Huang M.-D."/>
            <person name="Li C.-Y."/>
            <person name="Huang L."/>
            <person name="Wang Z.-W."/>
            <person name="Zhao X."/>
            <person name="Zhong W.-Y."/>
            <person name="Peng D.-H."/>
            <person name="Ahmad S."/>
            <person name="Lan S."/>
            <person name="Zhang J.-S."/>
            <person name="Tsai W.-C."/>
            <person name="Van De Peer Y."/>
            <person name="Liu Z.-J."/>
        </authorList>
    </citation>
    <scope>NUCLEOTIDE SEQUENCE</scope>
    <source>
        <strain evidence="10">SCP</strain>
        <tissue evidence="10">Leaves</tissue>
    </source>
</reference>
<dbReference type="InterPro" id="IPR051420">
    <property type="entry name" value="Ser_Thr_Kinases_DiverseReg"/>
</dbReference>
<dbReference type="SUPFAM" id="SSF56112">
    <property type="entry name" value="Protein kinase-like (PK-like)"/>
    <property type="match status" value="1"/>
</dbReference>
<evidence type="ECO:0000259" key="9">
    <source>
        <dbReference type="Pfam" id="PF07714"/>
    </source>
</evidence>
<dbReference type="InterPro" id="IPR001245">
    <property type="entry name" value="Ser-Thr/Tyr_kinase_cat_dom"/>
</dbReference>
<evidence type="ECO:0000256" key="4">
    <source>
        <dbReference type="ARBA" id="ARBA00022741"/>
    </source>
</evidence>
<dbReference type="Gene3D" id="1.10.510.10">
    <property type="entry name" value="Transferase(Phosphotransferase) domain 1"/>
    <property type="match status" value="1"/>
</dbReference>
<keyword evidence="4" id="KW-0547">Nucleotide-binding</keyword>
<keyword evidence="5 10" id="KW-0418">Kinase</keyword>
<sequence length="131" mass="14756">MMMLVSFFDWTELAYTMKVTEKADVYSFGVVALETIMGKHPGDFLITLSSTNDQTNLSLADLLDQRLSPPRDEVITEVFSTVMVAIACLRADPDARPTMQHASQRLIARRPPPIHEPLHAISLHELMNFDI</sequence>
<evidence type="ECO:0000313" key="11">
    <source>
        <dbReference type="Proteomes" id="UP001179952"/>
    </source>
</evidence>
<proteinExistence type="predicted"/>
<comment type="caution">
    <text evidence="10">The sequence shown here is derived from an EMBL/GenBank/DDBJ whole genome shotgun (WGS) entry which is preliminary data.</text>
</comment>
<dbReference type="PANTHER" id="PTHR48005:SF70">
    <property type="entry name" value="MDIS1-INTERACTING RECEPTOR LIKE KINASE 2-LIKE"/>
    <property type="match status" value="1"/>
</dbReference>
<feature type="domain" description="Serine-threonine/tyrosine-protein kinase catalytic" evidence="9">
    <location>
        <begin position="12"/>
        <end position="105"/>
    </location>
</feature>
<dbReference type="InterPro" id="IPR011009">
    <property type="entry name" value="Kinase-like_dom_sf"/>
</dbReference>
<evidence type="ECO:0000313" key="10">
    <source>
        <dbReference type="EMBL" id="KAK1267402.1"/>
    </source>
</evidence>
<keyword evidence="10" id="KW-0675">Receptor</keyword>
<name>A0AAV9ATA5_ACOGR</name>
<organism evidence="10 11">
    <name type="scientific">Acorus gramineus</name>
    <name type="common">Dwarf sweet flag</name>
    <dbReference type="NCBI Taxonomy" id="55184"/>
    <lineage>
        <taxon>Eukaryota</taxon>
        <taxon>Viridiplantae</taxon>
        <taxon>Streptophyta</taxon>
        <taxon>Embryophyta</taxon>
        <taxon>Tracheophyta</taxon>
        <taxon>Spermatophyta</taxon>
        <taxon>Magnoliopsida</taxon>
        <taxon>Liliopsida</taxon>
        <taxon>Acoraceae</taxon>
        <taxon>Acorus</taxon>
    </lineage>
</organism>
<protein>
    <recommendedName>
        <fullName evidence="1">non-specific serine/threonine protein kinase</fullName>
        <ecNumber evidence="1">2.7.11.1</ecNumber>
    </recommendedName>
</protein>
<keyword evidence="3" id="KW-0808">Transferase</keyword>
<comment type="catalytic activity">
    <reaction evidence="7">
        <text>L-threonyl-[protein] + ATP = O-phospho-L-threonyl-[protein] + ADP + H(+)</text>
        <dbReference type="Rhea" id="RHEA:46608"/>
        <dbReference type="Rhea" id="RHEA-COMP:11060"/>
        <dbReference type="Rhea" id="RHEA-COMP:11605"/>
        <dbReference type="ChEBI" id="CHEBI:15378"/>
        <dbReference type="ChEBI" id="CHEBI:30013"/>
        <dbReference type="ChEBI" id="CHEBI:30616"/>
        <dbReference type="ChEBI" id="CHEBI:61977"/>
        <dbReference type="ChEBI" id="CHEBI:456216"/>
        <dbReference type="EC" id="2.7.11.1"/>
    </reaction>
</comment>
<dbReference type="Proteomes" id="UP001179952">
    <property type="component" value="Unassembled WGS sequence"/>
</dbReference>
<dbReference type="EC" id="2.7.11.1" evidence="1"/>
<evidence type="ECO:0000256" key="2">
    <source>
        <dbReference type="ARBA" id="ARBA00022527"/>
    </source>
</evidence>
<evidence type="ECO:0000256" key="7">
    <source>
        <dbReference type="ARBA" id="ARBA00047899"/>
    </source>
</evidence>
<dbReference type="Pfam" id="PF07714">
    <property type="entry name" value="PK_Tyr_Ser-Thr"/>
    <property type="match status" value="1"/>
</dbReference>
<dbReference type="PANTHER" id="PTHR48005">
    <property type="entry name" value="LEUCINE RICH REPEAT KINASE 2"/>
    <property type="match status" value="1"/>
</dbReference>
<evidence type="ECO:0000256" key="6">
    <source>
        <dbReference type="ARBA" id="ARBA00022840"/>
    </source>
</evidence>
<gene>
    <name evidence="10" type="ORF">QJS04_geneDACA015246</name>
</gene>
<dbReference type="GO" id="GO:0004674">
    <property type="term" value="F:protein serine/threonine kinase activity"/>
    <property type="evidence" value="ECO:0007669"/>
    <property type="project" value="UniProtKB-KW"/>
</dbReference>
<evidence type="ECO:0000256" key="3">
    <source>
        <dbReference type="ARBA" id="ARBA00022679"/>
    </source>
</evidence>
<comment type="catalytic activity">
    <reaction evidence="8">
        <text>L-seryl-[protein] + ATP = O-phospho-L-seryl-[protein] + ADP + H(+)</text>
        <dbReference type="Rhea" id="RHEA:17989"/>
        <dbReference type="Rhea" id="RHEA-COMP:9863"/>
        <dbReference type="Rhea" id="RHEA-COMP:11604"/>
        <dbReference type="ChEBI" id="CHEBI:15378"/>
        <dbReference type="ChEBI" id="CHEBI:29999"/>
        <dbReference type="ChEBI" id="CHEBI:30616"/>
        <dbReference type="ChEBI" id="CHEBI:83421"/>
        <dbReference type="ChEBI" id="CHEBI:456216"/>
        <dbReference type="EC" id="2.7.11.1"/>
    </reaction>
</comment>
<dbReference type="GO" id="GO:0005524">
    <property type="term" value="F:ATP binding"/>
    <property type="evidence" value="ECO:0007669"/>
    <property type="project" value="UniProtKB-KW"/>
</dbReference>
<keyword evidence="11" id="KW-1185">Reference proteome</keyword>